<feature type="region of interest" description="Disordered" evidence="2">
    <location>
        <begin position="1"/>
        <end position="20"/>
    </location>
</feature>
<evidence type="ECO:0000313" key="4">
    <source>
        <dbReference type="Proteomes" id="UP000276133"/>
    </source>
</evidence>
<dbReference type="Proteomes" id="UP000276133">
    <property type="component" value="Unassembled WGS sequence"/>
</dbReference>
<evidence type="ECO:0000256" key="2">
    <source>
        <dbReference type="SAM" id="MobiDB-lite"/>
    </source>
</evidence>
<reference evidence="3 4" key="1">
    <citation type="journal article" date="2018" name="Sci. Rep.">
        <title>Genomic signatures of local adaptation to the degree of environmental predictability in rotifers.</title>
        <authorList>
            <person name="Franch-Gras L."/>
            <person name="Hahn C."/>
            <person name="Garcia-Roger E.M."/>
            <person name="Carmona M.J."/>
            <person name="Serra M."/>
            <person name="Gomez A."/>
        </authorList>
    </citation>
    <scope>NUCLEOTIDE SEQUENCE [LARGE SCALE GENOMIC DNA]</scope>
    <source>
        <strain evidence="3">HYR1</strain>
    </source>
</reference>
<keyword evidence="4" id="KW-1185">Reference proteome</keyword>
<feature type="coiled-coil region" evidence="1">
    <location>
        <begin position="227"/>
        <end position="254"/>
    </location>
</feature>
<protein>
    <submittedName>
        <fullName evidence="3">Stress response nst1-like</fullName>
    </submittedName>
</protein>
<dbReference type="EMBL" id="REGN01002441">
    <property type="protein sequence ID" value="RNA28056.1"/>
    <property type="molecule type" value="Genomic_DNA"/>
</dbReference>
<organism evidence="3 4">
    <name type="scientific">Brachionus plicatilis</name>
    <name type="common">Marine rotifer</name>
    <name type="synonym">Brachionus muelleri</name>
    <dbReference type="NCBI Taxonomy" id="10195"/>
    <lineage>
        <taxon>Eukaryota</taxon>
        <taxon>Metazoa</taxon>
        <taxon>Spiralia</taxon>
        <taxon>Gnathifera</taxon>
        <taxon>Rotifera</taxon>
        <taxon>Eurotatoria</taxon>
        <taxon>Monogononta</taxon>
        <taxon>Pseudotrocha</taxon>
        <taxon>Ploima</taxon>
        <taxon>Brachionidae</taxon>
        <taxon>Brachionus</taxon>
    </lineage>
</organism>
<sequence length="330" mass="40141">MELTRIYSSRGPDGLSRADRERMSNYRRKEFLFEKFLYSRKKNQTLQLTHEHILDIGDKTLKKVELSIKNSSKSENESFLKNEVDRLEKEVEQFKTEIYENFRSEFENQKKSMKEEYEKLMIRIEKMRDDSEEERMKELVKKLNEECEHALRKQWEDAEEIKRRTLQIMIEQTRKQVYEEERADKERCIKLALEKAEEEFKVREQEAMKRTRDQCELESSEKIKNLCQRYDASIEAILRKLKDTEEKLKKETEVRCKVENDFRLLQADYKRFMNYTDHFNSDYMMKLRHVGNNLLEDPEYESKLDATLENLTKLKIKSYKKLANIENKNQ</sequence>
<feature type="coiled-coil region" evidence="1">
    <location>
        <begin position="70"/>
        <end position="153"/>
    </location>
</feature>
<comment type="caution">
    <text evidence="3">The sequence shown here is derived from an EMBL/GenBank/DDBJ whole genome shotgun (WGS) entry which is preliminary data.</text>
</comment>
<keyword evidence="1" id="KW-0175">Coiled coil</keyword>
<name>A0A3M7RX17_BRAPC</name>
<proteinExistence type="predicted"/>
<gene>
    <name evidence="3" type="ORF">BpHYR1_049211</name>
</gene>
<accession>A0A3M7RX17</accession>
<evidence type="ECO:0000313" key="3">
    <source>
        <dbReference type="EMBL" id="RNA28056.1"/>
    </source>
</evidence>
<dbReference type="AlphaFoldDB" id="A0A3M7RX17"/>
<dbReference type="OrthoDB" id="5982311at2759"/>
<evidence type="ECO:0000256" key="1">
    <source>
        <dbReference type="SAM" id="Coils"/>
    </source>
</evidence>